<feature type="domain" description="Xylanolytic transcriptional activator regulatory" evidence="6">
    <location>
        <begin position="37"/>
        <end position="223"/>
    </location>
</feature>
<dbReference type="AlphaFoldDB" id="A0A4Y9ZV57"/>
<dbReference type="GO" id="GO:0003677">
    <property type="term" value="F:DNA binding"/>
    <property type="evidence" value="ECO:0007669"/>
    <property type="project" value="InterPro"/>
</dbReference>
<dbReference type="EMBL" id="SFCI01000933">
    <property type="protein sequence ID" value="TFY77368.1"/>
    <property type="molecule type" value="Genomic_DNA"/>
</dbReference>
<dbReference type="Pfam" id="PF04082">
    <property type="entry name" value="Fungal_trans"/>
    <property type="match status" value="1"/>
</dbReference>
<comment type="caution">
    <text evidence="7">The sequence shown here is derived from an EMBL/GenBank/DDBJ whole genome shotgun (WGS) entry which is preliminary data.</text>
</comment>
<keyword evidence="8" id="KW-1185">Reference proteome</keyword>
<dbReference type="InterPro" id="IPR007219">
    <property type="entry name" value="XnlR_reg_dom"/>
</dbReference>
<sequence>MQRTLRVVLSGTPSRRSSLSGQESIEDLPADIAAQLMDAFFEHSSQQGWFLDITRFRHALSLPEGNVCRPISALVNTVYLVGAANMHQITGKEPPIDESVYLSDALSDIGHALEDAPSQKIVQVIQTRVLLSLYHYGIGKFIEGRHHSDAGASLVLSSGFHKIRSTNTQQNASSFVDIIALTLPAPQDQVEEGERINALWTVFTICRCWGVAFGAPILISDNDAFGTQIDTPWPLDMETYERVTLVFPNFRTSSTLRNFLAGINTSWPWENHSLLAQMSNASALFDRATYLSSCWRPDLPNMDAFYTTFVAVDNRIDEFRSQLYNLPHLADADSDVVRTMHVIHCLANTASIQLHSAFAQQNVGSRNKCFMAAQAIVQANMDVRAHEFLIINPILGIVWGAACQVFIRELVFMRSMPAGATPLLPDRETEVRLAVNQLQTTMAVFAPVCTFITRESAAETDGAMSVCSRAEDDGMFGCTYSTCVPYITNAERASKRKVVEGRIISML</sequence>
<evidence type="ECO:0000256" key="3">
    <source>
        <dbReference type="ARBA" id="ARBA00023015"/>
    </source>
</evidence>
<dbReference type="InterPro" id="IPR050815">
    <property type="entry name" value="TF_fung"/>
</dbReference>
<evidence type="ECO:0000313" key="8">
    <source>
        <dbReference type="Proteomes" id="UP000298061"/>
    </source>
</evidence>
<gene>
    <name evidence="7" type="ORF">EWM64_g6643</name>
</gene>
<dbReference type="PANTHER" id="PTHR47338">
    <property type="entry name" value="ZN(II)2CYS6 TRANSCRIPTION FACTOR (EUROFUNG)-RELATED"/>
    <property type="match status" value="1"/>
</dbReference>
<dbReference type="CDD" id="cd12148">
    <property type="entry name" value="fungal_TF_MHR"/>
    <property type="match status" value="1"/>
</dbReference>
<accession>A0A4Y9ZV57</accession>
<dbReference type="GO" id="GO:0000981">
    <property type="term" value="F:DNA-binding transcription factor activity, RNA polymerase II-specific"/>
    <property type="evidence" value="ECO:0007669"/>
    <property type="project" value="InterPro"/>
</dbReference>
<dbReference type="GO" id="GO:0006351">
    <property type="term" value="P:DNA-templated transcription"/>
    <property type="evidence" value="ECO:0007669"/>
    <property type="project" value="InterPro"/>
</dbReference>
<evidence type="ECO:0000256" key="5">
    <source>
        <dbReference type="ARBA" id="ARBA00023242"/>
    </source>
</evidence>
<dbReference type="GO" id="GO:0008270">
    <property type="term" value="F:zinc ion binding"/>
    <property type="evidence" value="ECO:0007669"/>
    <property type="project" value="InterPro"/>
</dbReference>
<evidence type="ECO:0000259" key="6">
    <source>
        <dbReference type="Pfam" id="PF04082"/>
    </source>
</evidence>
<keyword evidence="4" id="KW-0804">Transcription</keyword>
<keyword evidence="3" id="KW-0805">Transcription regulation</keyword>
<name>A0A4Y9ZV57_9AGAM</name>
<dbReference type="Proteomes" id="UP000298061">
    <property type="component" value="Unassembled WGS sequence"/>
</dbReference>
<dbReference type="STRING" id="135208.A0A4Y9ZV57"/>
<dbReference type="PANTHER" id="PTHR47338:SF29">
    <property type="entry name" value="ZN(2)-C6 FUNGAL-TYPE DOMAIN-CONTAINING PROTEIN"/>
    <property type="match status" value="1"/>
</dbReference>
<dbReference type="OrthoDB" id="2309723at2759"/>
<evidence type="ECO:0000313" key="7">
    <source>
        <dbReference type="EMBL" id="TFY77368.1"/>
    </source>
</evidence>
<keyword evidence="2" id="KW-0479">Metal-binding</keyword>
<comment type="subcellular location">
    <subcellularLocation>
        <location evidence="1">Nucleus</location>
    </subcellularLocation>
</comment>
<proteinExistence type="predicted"/>
<dbReference type="GO" id="GO:0005634">
    <property type="term" value="C:nucleus"/>
    <property type="evidence" value="ECO:0007669"/>
    <property type="project" value="UniProtKB-SubCell"/>
</dbReference>
<evidence type="ECO:0000256" key="2">
    <source>
        <dbReference type="ARBA" id="ARBA00022723"/>
    </source>
</evidence>
<organism evidence="7 8">
    <name type="scientific">Hericium alpestre</name>
    <dbReference type="NCBI Taxonomy" id="135208"/>
    <lineage>
        <taxon>Eukaryota</taxon>
        <taxon>Fungi</taxon>
        <taxon>Dikarya</taxon>
        <taxon>Basidiomycota</taxon>
        <taxon>Agaricomycotina</taxon>
        <taxon>Agaricomycetes</taxon>
        <taxon>Russulales</taxon>
        <taxon>Hericiaceae</taxon>
        <taxon>Hericium</taxon>
    </lineage>
</organism>
<evidence type="ECO:0000256" key="1">
    <source>
        <dbReference type="ARBA" id="ARBA00004123"/>
    </source>
</evidence>
<evidence type="ECO:0000256" key="4">
    <source>
        <dbReference type="ARBA" id="ARBA00023163"/>
    </source>
</evidence>
<protein>
    <recommendedName>
        <fullName evidence="6">Xylanolytic transcriptional activator regulatory domain-containing protein</fullName>
    </recommendedName>
</protein>
<keyword evidence="5" id="KW-0539">Nucleus</keyword>
<reference evidence="7 8" key="1">
    <citation type="submission" date="2019-02" db="EMBL/GenBank/DDBJ databases">
        <title>Genome sequencing of the rare red list fungi Hericium alpestre (H. flagellum).</title>
        <authorList>
            <person name="Buettner E."/>
            <person name="Kellner H."/>
        </authorList>
    </citation>
    <scope>NUCLEOTIDE SEQUENCE [LARGE SCALE GENOMIC DNA]</scope>
    <source>
        <strain evidence="7 8">DSM 108284</strain>
    </source>
</reference>